<comment type="caution">
    <text evidence="1">The sequence shown here is derived from an EMBL/GenBank/DDBJ whole genome shotgun (WGS) entry which is preliminary data.</text>
</comment>
<sequence>MAKSSNFSTSGNVYYWIEAIVNSQSIPNNTSSVTVRVWAQKTNNIDTYGSGTVYCTINGTQYSASITSSTRFNLTAKKIFERTQNIGHNSNGTKTLSMASYITHSQFTSSNKSWNYTLSTIPRASSITGFADFNINGSSSITISRHSSSFTHNLTLRVGNTVVATRNGIGTSTTLTLSTSEQNIMYQAIPNATFTTVTLSCQTRSGSTNIGSAVTRNATAYVPSSIVPSFTALTHSENIANVKTVVGAYVQSLSRLNLAITGATGAKYSSIASYRIAFEGVTYNSRTAVTPYLPNSGGRIATATITDSRGRTATKNVTISVLAYSPPKISSFSVTRCDSNGTPNLMGTYIRIPMSYVVRSLLSGTEKNTVAIVIRSRIRNGSWVTKHNQAATTSHLTRNSTWGYYGVYAITDSYDIRVDITDKFNTTISYVTISTGAVPMSWGKDGVGIGKVHEGLSALEVAGDIDVSGTVTGVCKSNTTPVPASTPGSNYPIGHTWFSIGNDTSYPYAYGIVVNYKMSDSRFTQHCYHHGHGETNTGFYYRHWNSVSGWTVWRTLSVEGHTHNYIALNSDLWARHLDGRTTSGADGRLYLNWKDNNPIHICGELNMTGQRIINSSSFVSGTISVSPTANSPSYATASYGRTLSGVPSVVATARTSVPGSTLLETGVTNESTTSCRIYIYRTNTTSTDVNWIAVV</sequence>
<dbReference type="EMBL" id="WHNX01000018">
    <property type="protein sequence ID" value="MPW26396.1"/>
    <property type="molecule type" value="Genomic_DNA"/>
</dbReference>
<keyword evidence="2" id="KW-1185">Reference proteome</keyword>
<name>A0A6A7KAI4_9FIRM</name>
<organism evidence="1 2">
    <name type="scientific">Alkalibaculum sporogenes</name>
    <dbReference type="NCBI Taxonomy" id="2655001"/>
    <lineage>
        <taxon>Bacteria</taxon>
        <taxon>Bacillati</taxon>
        <taxon>Bacillota</taxon>
        <taxon>Clostridia</taxon>
        <taxon>Eubacteriales</taxon>
        <taxon>Eubacteriaceae</taxon>
        <taxon>Alkalibaculum</taxon>
    </lineage>
</organism>
<evidence type="ECO:0000313" key="2">
    <source>
        <dbReference type="Proteomes" id="UP000440004"/>
    </source>
</evidence>
<reference evidence="1 2" key="1">
    <citation type="submission" date="2019-10" db="EMBL/GenBank/DDBJ databases">
        <title>Alkalibaculum tamaniensis sp.nov., a new alkaliphilic acetogen, isolated on methoxylated aromatics from a mud volcano.</title>
        <authorList>
            <person name="Khomyakova M.A."/>
            <person name="Merkel A.Y."/>
            <person name="Bonch-Osmolovskaya E.A."/>
            <person name="Slobodkin A.I."/>
        </authorList>
    </citation>
    <scope>NUCLEOTIDE SEQUENCE [LARGE SCALE GENOMIC DNA]</scope>
    <source>
        <strain evidence="1 2">M08DMB</strain>
    </source>
</reference>
<dbReference type="Pfam" id="PF05895">
    <property type="entry name" value="DUF859"/>
    <property type="match status" value="1"/>
</dbReference>
<gene>
    <name evidence="1" type="ORF">GC105_11410</name>
</gene>
<evidence type="ECO:0000313" key="1">
    <source>
        <dbReference type="EMBL" id="MPW26396.1"/>
    </source>
</evidence>
<dbReference type="AlphaFoldDB" id="A0A6A7KAI4"/>
<dbReference type="InterPro" id="IPR008577">
    <property type="entry name" value="DUF859"/>
</dbReference>
<protein>
    <submittedName>
        <fullName evidence="1">Uncharacterized protein</fullName>
    </submittedName>
</protein>
<dbReference type="RefSeq" id="WP_152804862.1">
    <property type="nucleotide sequence ID" value="NZ_WHNX01000018.1"/>
</dbReference>
<proteinExistence type="predicted"/>
<accession>A0A6A7KAI4</accession>
<dbReference type="Proteomes" id="UP000440004">
    <property type="component" value="Unassembled WGS sequence"/>
</dbReference>